<evidence type="ECO:0000313" key="2">
    <source>
        <dbReference type="EMBL" id="GLS22181.1"/>
    </source>
</evidence>
<dbReference type="RefSeq" id="WP_284315154.1">
    <property type="nucleotide sequence ID" value="NZ_BSPC01000058.1"/>
</dbReference>
<dbReference type="Pfam" id="PF13467">
    <property type="entry name" value="RHH_4"/>
    <property type="match status" value="1"/>
</dbReference>
<sequence>MGRTAMCGVITSHSPRRFQQVSRSLRIAGQSTTVRLEHAFWAVLDEIAEDEGTTTARLVSTLHEEALEFHDEMLNFASVLRTVCLLYQEGRLAAGRA</sequence>
<dbReference type="InterPro" id="IPR038268">
    <property type="entry name" value="RHH_sf"/>
</dbReference>
<organism evidence="2 3">
    <name type="scientific">Labrys miyagiensis</name>
    <dbReference type="NCBI Taxonomy" id="346912"/>
    <lineage>
        <taxon>Bacteria</taxon>
        <taxon>Pseudomonadati</taxon>
        <taxon>Pseudomonadota</taxon>
        <taxon>Alphaproteobacteria</taxon>
        <taxon>Hyphomicrobiales</taxon>
        <taxon>Xanthobacteraceae</taxon>
        <taxon>Labrys</taxon>
    </lineage>
</organism>
<feature type="domain" description="Ribbon-helix-helix" evidence="1">
    <location>
        <begin position="21"/>
        <end position="87"/>
    </location>
</feature>
<proteinExistence type="predicted"/>
<comment type="caution">
    <text evidence="2">The sequence shown here is derived from an EMBL/GenBank/DDBJ whole genome shotgun (WGS) entry which is preliminary data.</text>
</comment>
<evidence type="ECO:0000313" key="3">
    <source>
        <dbReference type="Proteomes" id="UP001156882"/>
    </source>
</evidence>
<accession>A0ABQ6CP94</accession>
<evidence type="ECO:0000259" key="1">
    <source>
        <dbReference type="Pfam" id="PF13467"/>
    </source>
</evidence>
<dbReference type="InterPro" id="IPR027373">
    <property type="entry name" value="RHH_dom"/>
</dbReference>
<dbReference type="EMBL" id="BSPC01000058">
    <property type="protein sequence ID" value="GLS22181.1"/>
    <property type="molecule type" value="Genomic_DNA"/>
</dbReference>
<dbReference type="Proteomes" id="UP001156882">
    <property type="component" value="Unassembled WGS sequence"/>
</dbReference>
<name>A0ABQ6CP94_9HYPH</name>
<dbReference type="Gene3D" id="1.10.3990.20">
    <property type="entry name" value="protein bp1543"/>
    <property type="match status" value="1"/>
</dbReference>
<gene>
    <name evidence="2" type="ORF">GCM10007874_51980</name>
</gene>
<keyword evidence="3" id="KW-1185">Reference proteome</keyword>
<reference evidence="3" key="1">
    <citation type="journal article" date="2019" name="Int. J. Syst. Evol. Microbiol.">
        <title>The Global Catalogue of Microorganisms (GCM) 10K type strain sequencing project: providing services to taxonomists for standard genome sequencing and annotation.</title>
        <authorList>
            <consortium name="The Broad Institute Genomics Platform"/>
            <consortium name="The Broad Institute Genome Sequencing Center for Infectious Disease"/>
            <person name="Wu L."/>
            <person name="Ma J."/>
        </authorList>
    </citation>
    <scope>NUCLEOTIDE SEQUENCE [LARGE SCALE GENOMIC DNA]</scope>
    <source>
        <strain evidence="3">NBRC 101365</strain>
    </source>
</reference>
<protein>
    <recommendedName>
        <fullName evidence="1">Ribbon-helix-helix domain-containing protein</fullName>
    </recommendedName>
</protein>